<dbReference type="AlphaFoldDB" id="A0A645GZE3"/>
<keyword evidence="12" id="KW-0170">Cobalt</keyword>
<sequence length="199" mass="21939">MPRAADTVVLETSRPDGAKQSFEFVSNQGYLESTSDIPEPHEFQVSVKRSGITYHTQFVEDHHRHSHEGAAAEFQDEHEREHAAEFQKRFTNQRVTTGQLIMFGLTGGLLPCPSAFAVLLICLQLKRFTLGFALVLAFSLGLAITLVAVGSLAALSVRHASKHFKGFGEFARKAPYISSTVMVLIGLMIAAQGIKHFLR</sequence>
<evidence type="ECO:0000256" key="9">
    <source>
        <dbReference type="ARBA" id="ARBA00023065"/>
    </source>
</evidence>
<keyword evidence="6" id="KW-0533">Nickel</keyword>
<feature type="transmembrane region" description="Helical" evidence="13">
    <location>
        <begin position="174"/>
        <end position="194"/>
    </location>
</feature>
<keyword evidence="8 13" id="KW-1133">Transmembrane helix</keyword>
<dbReference type="GO" id="GO:0015099">
    <property type="term" value="F:nickel cation transmembrane transporter activity"/>
    <property type="evidence" value="ECO:0007669"/>
    <property type="project" value="InterPro"/>
</dbReference>
<dbReference type="Pfam" id="PF03824">
    <property type="entry name" value="NicO"/>
    <property type="match status" value="1"/>
</dbReference>
<evidence type="ECO:0000256" key="11">
    <source>
        <dbReference type="ARBA" id="ARBA00023136"/>
    </source>
</evidence>
<keyword evidence="5" id="KW-1003">Cell membrane</keyword>
<keyword evidence="10" id="KW-0921">Nickel transport</keyword>
<keyword evidence="11 13" id="KW-0472">Membrane</keyword>
<reference evidence="14" key="1">
    <citation type="submission" date="2019-08" db="EMBL/GenBank/DDBJ databases">
        <authorList>
            <person name="Kucharzyk K."/>
            <person name="Murdoch R.W."/>
            <person name="Higgins S."/>
            <person name="Loffler F."/>
        </authorList>
    </citation>
    <scope>NUCLEOTIDE SEQUENCE</scope>
</reference>
<protein>
    <recommendedName>
        <fullName evidence="15">Nickel/cobalt efflux system</fullName>
    </recommendedName>
</protein>
<dbReference type="GO" id="GO:0010045">
    <property type="term" value="P:response to nickel cation"/>
    <property type="evidence" value="ECO:0007669"/>
    <property type="project" value="TreeGrafter"/>
</dbReference>
<evidence type="ECO:0000256" key="7">
    <source>
        <dbReference type="ARBA" id="ARBA00022692"/>
    </source>
</evidence>
<dbReference type="InterPro" id="IPR051224">
    <property type="entry name" value="NiCoT_RcnA"/>
</dbReference>
<keyword evidence="3" id="KW-0171">Cobalt transport</keyword>
<evidence type="ECO:0000256" key="10">
    <source>
        <dbReference type="ARBA" id="ARBA00023112"/>
    </source>
</evidence>
<dbReference type="EMBL" id="VSSQ01084040">
    <property type="protein sequence ID" value="MPN32181.1"/>
    <property type="molecule type" value="Genomic_DNA"/>
</dbReference>
<evidence type="ECO:0000256" key="5">
    <source>
        <dbReference type="ARBA" id="ARBA00022475"/>
    </source>
</evidence>
<evidence type="ECO:0000256" key="13">
    <source>
        <dbReference type="SAM" id="Phobius"/>
    </source>
</evidence>
<keyword evidence="4" id="KW-0813">Transport</keyword>
<organism evidence="14">
    <name type="scientific">bioreactor metagenome</name>
    <dbReference type="NCBI Taxonomy" id="1076179"/>
    <lineage>
        <taxon>unclassified sequences</taxon>
        <taxon>metagenomes</taxon>
        <taxon>ecological metagenomes</taxon>
    </lineage>
</organism>
<dbReference type="GO" id="GO:0005886">
    <property type="term" value="C:plasma membrane"/>
    <property type="evidence" value="ECO:0007669"/>
    <property type="project" value="UniProtKB-SubCell"/>
</dbReference>
<evidence type="ECO:0000256" key="12">
    <source>
        <dbReference type="ARBA" id="ARBA00023285"/>
    </source>
</evidence>
<dbReference type="GO" id="GO:0006824">
    <property type="term" value="P:cobalt ion transport"/>
    <property type="evidence" value="ECO:0007669"/>
    <property type="project" value="UniProtKB-KW"/>
</dbReference>
<dbReference type="GO" id="GO:0046583">
    <property type="term" value="F:monoatomic cation efflux transmembrane transporter activity"/>
    <property type="evidence" value="ECO:0007669"/>
    <property type="project" value="TreeGrafter"/>
</dbReference>
<comment type="caution">
    <text evidence="14">The sequence shown here is derived from an EMBL/GenBank/DDBJ whole genome shotgun (WGS) entry which is preliminary data.</text>
</comment>
<dbReference type="InterPro" id="IPR011541">
    <property type="entry name" value="Ni/Co_transpt_high_affinity"/>
</dbReference>
<keyword evidence="9" id="KW-0406">Ion transport</keyword>
<evidence type="ECO:0008006" key="15">
    <source>
        <dbReference type="Google" id="ProtNLM"/>
    </source>
</evidence>
<accession>A0A645GZE3</accession>
<dbReference type="PANTHER" id="PTHR40659">
    <property type="entry name" value="NICKEL/COBALT EFFLUX SYSTEM RCNA"/>
    <property type="match status" value="1"/>
</dbReference>
<comment type="function">
    <text evidence="1">Efflux system for nickel and cobalt.</text>
</comment>
<evidence type="ECO:0000256" key="6">
    <source>
        <dbReference type="ARBA" id="ARBA00022596"/>
    </source>
</evidence>
<evidence type="ECO:0000256" key="4">
    <source>
        <dbReference type="ARBA" id="ARBA00022448"/>
    </source>
</evidence>
<keyword evidence="7 13" id="KW-0812">Transmembrane</keyword>
<feature type="transmembrane region" description="Helical" evidence="13">
    <location>
        <begin position="100"/>
        <end position="123"/>
    </location>
</feature>
<evidence type="ECO:0000256" key="1">
    <source>
        <dbReference type="ARBA" id="ARBA00002510"/>
    </source>
</evidence>
<dbReference type="PANTHER" id="PTHR40659:SF1">
    <property type="entry name" value="NICKEL_COBALT EFFLUX SYSTEM RCNA"/>
    <property type="match status" value="1"/>
</dbReference>
<feature type="transmembrane region" description="Helical" evidence="13">
    <location>
        <begin position="130"/>
        <end position="154"/>
    </location>
</feature>
<evidence type="ECO:0000256" key="3">
    <source>
        <dbReference type="ARBA" id="ARBA00022426"/>
    </source>
</evidence>
<evidence type="ECO:0000256" key="2">
    <source>
        <dbReference type="ARBA" id="ARBA00004651"/>
    </source>
</evidence>
<evidence type="ECO:0000256" key="8">
    <source>
        <dbReference type="ARBA" id="ARBA00022989"/>
    </source>
</evidence>
<evidence type="ECO:0000313" key="14">
    <source>
        <dbReference type="EMBL" id="MPN32181.1"/>
    </source>
</evidence>
<comment type="subcellular location">
    <subcellularLocation>
        <location evidence="2">Cell membrane</location>
        <topology evidence="2">Multi-pass membrane protein</topology>
    </subcellularLocation>
</comment>
<proteinExistence type="predicted"/>
<dbReference type="GO" id="GO:0032025">
    <property type="term" value="P:response to cobalt ion"/>
    <property type="evidence" value="ECO:0007669"/>
    <property type="project" value="TreeGrafter"/>
</dbReference>
<name>A0A645GZE3_9ZZZZ</name>
<gene>
    <name evidence="14" type="ORF">SDC9_179657</name>
</gene>